<dbReference type="PANTHER" id="PTHR13408:SF0">
    <property type="entry name" value="DNA-DIRECTED RNA POLYMERASE III SUBUNIT RPC4"/>
    <property type="match status" value="1"/>
</dbReference>
<gene>
    <name evidence="6" type="ORF">BDV98DRAFT_547565</name>
</gene>
<keyword evidence="2" id="KW-0240">DNA-directed RNA polymerase</keyword>
<evidence type="ECO:0000313" key="6">
    <source>
        <dbReference type="EMBL" id="TFL02006.1"/>
    </source>
</evidence>
<feature type="compositionally biased region" description="Acidic residues" evidence="5">
    <location>
        <begin position="166"/>
        <end position="185"/>
    </location>
</feature>
<dbReference type="GO" id="GO:0005666">
    <property type="term" value="C:RNA polymerase III complex"/>
    <property type="evidence" value="ECO:0007669"/>
    <property type="project" value="InterPro"/>
</dbReference>
<name>A0A5C3QJ97_9AGAR</name>
<reference evidence="6 7" key="1">
    <citation type="journal article" date="2019" name="Nat. Ecol. Evol.">
        <title>Megaphylogeny resolves global patterns of mushroom evolution.</title>
        <authorList>
            <person name="Varga T."/>
            <person name="Krizsan K."/>
            <person name="Foldi C."/>
            <person name="Dima B."/>
            <person name="Sanchez-Garcia M."/>
            <person name="Sanchez-Ramirez S."/>
            <person name="Szollosi G.J."/>
            <person name="Szarkandi J.G."/>
            <person name="Papp V."/>
            <person name="Albert L."/>
            <person name="Andreopoulos W."/>
            <person name="Angelini C."/>
            <person name="Antonin V."/>
            <person name="Barry K.W."/>
            <person name="Bougher N.L."/>
            <person name="Buchanan P."/>
            <person name="Buyck B."/>
            <person name="Bense V."/>
            <person name="Catcheside P."/>
            <person name="Chovatia M."/>
            <person name="Cooper J."/>
            <person name="Damon W."/>
            <person name="Desjardin D."/>
            <person name="Finy P."/>
            <person name="Geml J."/>
            <person name="Haridas S."/>
            <person name="Hughes K."/>
            <person name="Justo A."/>
            <person name="Karasinski D."/>
            <person name="Kautmanova I."/>
            <person name="Kiss B."/>
            <person name="Kocsube S."/>
            <person name="Kotiranta H."/>
            <person name="LaButti K.M."/>
            <person name="Lechner B.E."/>
            <person name="Liimatainen K."/>
            <person name="Lipzen A."/>
            <person name="Lukacs Z."/>
            <person name="Mihaltcheva S."/>
            <person name="Morgado L.N."/>
            <person name="Niskanen T."/>
            <person name="Noordeloos M.E."/>
            <person name="Ohm R.A."/>
            <person name="Ortiz-Santana B."/>
            <person name="Ovrebo C."/>
            <person name="Racz N."/>
            <person name="Riley R."/>
            <person name="Savchenko A."/>
            <person name="Shiryaev A."/>
            <person name="Soop K."/>
            <person name="Spirin V."/>
            <person name="Szebenyi C."/>
            <person name="Tomsovsky M."/>
            <person name="Tulloss R.E."/>
            <person name="Uehling J."/>
            <person name="Grigoriev I.V."/>
            <person name="Vagvolgyi C."/>
            <person name="Papp T."/>
            <person name="Martin F.M."/>
            <person name="Miettinen O."/>
            <person name="Hibbett D.S."/>
            <person name="Nagy L.G."/>
        </authorList>
    </citation>
    <scope>NUCLEOTIDE SEQUENCE [LARGE SCALE GENOMIC DNA]</scope>
    <source>
        <strain evidence="6 7">CBS 309.79</strain>
    </source>
</reference>
<dbReference type="InterPro" id="IPR007811">
    <property type="entry name" value="RPC4"/>
</dbReference>
<evidence type="ECO:0000256" key="2">
    <source>
        <dbReference type="ARBA" id="ARBA00022478"/>
    </source>
</evidence>
<feature type="region of interest" description="Disordered" evidence="5">
    <location>
        <begin position="422"/>
        <end position="442"/>
    </location>
</feature>
<evidence type="ECO:0000313" key="7">
    <source>
        <dbReference type="Proteomes" id="UP000305067"/>
    </source>
</evidence>
<dbReference type="Pfam" id="PF05132">
    <property type="entry name" value="RNA_pol_Rpc4"/>
    <property type="match status" value="1"/>
</dbReference>
<keyword evidence="7" id="KW-1185">Reference proteome</keyword>
<comment type="subcellular location">
    <subcellularLocation>
        <location evidence="1">Nucleus</location>
    </subcellularLocation>
</comment>
<feature type="region of interest" description="Disordered" evidence="5">
    <location>
        <begin position="1"/>
        <end position="228"/>
    </location>
</feature>
<protein>
    <submittedName>
        <fullName evidence="6">RNA polymerase III RPC4-domain-containing protein</fullName>
    </submittedName>
</protein>
<dbReference type="OrthoDB" id="5836119at2759"/>
<evidence type="ECO:0000256" key="1">
    <source>
        <dbReference type="ARBA" id="ARBA00004123"/>
    </source>
</evidence>
<feature type="compositionally biased region" description="Basic and acidic residues" evidence="5">
    <location>
        <begin position="70"/>
        <end position="98"/>
    </location>
</feature>
<dbReference type="PANTHER" id="PTHR13408">
    <property type="entry name" value="DNA-DIRECTED RNA POLYMERASE III"/>
    <property type="match status" value="1"/>
</dbReference>
<dbReference type="AlphaFoldDB" id="A0A5C3QJ97"/>
<dbReference type="Proteomes" id="UP000305067">
    <property type="component" value="Unassembled WGS sequence"/>
</dbReference>
<proteinExistence type="predicted"/>
<keyword evidence="4" id="KW-0539">Nucleus</keyword>
<evidence type="ECO:0000256" key="4">
    <source>
        <dbReference type="ARBA" id="ARBA00023242"/>
    </source>
</evidence>
<accession>A0A5C3QJ97</accession>
<dbReference type="EMBL" id="ML178823">
    <property type="protein sequence ID" value="TFL02006.1"/>
    <property type="molecule type" value="Genomic_DNA"/>
</dbReference>
<evidence type="ECO:0000256" key="5">
    <source>
        <dbReference type="SAM" id="MobiDB-lite"/>
    </source>
</evidence>
<evidence type="ECO:0000256" key="3">
    <source>
        <dbReference type="ARBA" id="ARBA00023163"/>
    </source>
</evidence>
<feature type="region of interest" description="Disordered" evidence="5">
    <location>
        <begin position="301"/>
        <end position="349"/>
    </location>
</feature>
<feature type="compositionally biased region" description="Polar residues" evidence="5">
    <location>
        <begin position="323"/>
        <end position="337"/>
    </location>
</feature>
<sequence length="442" mass="46934">MSGEPSGSSGAGAGTPGPSKGIGNLAKRPETTRQGTQKLKFVPTLPQRKKKATEVKEEAPAPTLPPADSGRGRGRGDGRGRGAGEGRGRGRGAPRQEVEMTASGPFALGPALAGRSGSSRPAPKSNFAIPTPGGTGPSTIGQRAPHVKKEPTAGSLEKGKGKEKEEPQDDEEVYSDADEGVEIIDMDQVRHTDWMAPESLRREKKKRIKAKKIKVKEDPANSEKPLDSLAEVEVDVDAAVASGELDLANAIDLSEEEEEEEMEDIIDDFSQNAFDMATDIRQEKIYLFQFPSPFPAFTSPSVEASADVEPTEPKPLSKKVSFSADTKSATPDASGTPSEPPPAKPVDGSIGQLEIYESGAVKMRLANNILLDVTSGTQSSFLQQATFVDMDQHRLVVLGEVTKRFVVSPDVDNLLQMMEEAEQKSSGGIGGEGGLISMDVDT</sequence>
<dbReference type="GO" id="GO:0003677">
    <property type="term" value="F:DNA binding"/>
    <property type="evidence" value="ECO:0007669"/>
    <property type="project" value="InterPro"/>
</dbReference>
<organism evidence="6 7">
    <name type="scientific">Pterulicium gracile</name>
    <dbReference type="NCBI Taxonomy" id="1884261"/>
    <lineage>
        <taxon>Eukaryota</taxon>
        <taxon>Fungi</taxon>
        <taxon>Dikarya</taxon>
        <taxon>Basidiomycota</taxon>
        <taxon>Agaricomycotina</taxon>
        <taxon>Agaricomycetes</taxon>
        <taxon>Agaricomycetidae</taxon>
        <taxon>Agaricales</taxon>
        <taxon>Pleurotineae</taxon>
        <taxon>Pterulaceae</taxon>
        <taxon>Pterulicium</taxon>
    </lineage>
</organism>
<feature type="compositionally biased region" description="Basic residues" evidence="5">
    <location>
        <begin position="202"/>
        <end position="214"/>
    </location>
</feature>
<feature type="compositionally biased region" description="Basic and acidic residues" evidence="5">
    <location>
        <begin position="215"/>
        <end position="226"/>
    </location>
</feature>
<dbReference type="GO" id="GO:0042797">
    <property type="term" value="P:tRNA transcription by RNA polymerase III"/>
    <property type="evidence" value="ECO:0007669"/>
    <property type="project" value="TreeGrafter"/>
</dbReference>
<dbReference type="STRING" id="1884261.A0A5C3QJ97"/>
<feature type="compositionally biased region" description="Basic and acidic residues" evidence="5">
    <location>
        <begin position="147"/>
        <end position="165"/>
    </location>
</feature>
<keyword evidence="3" id="KW-0804">Transcription</keyword>